<sequence length="144" mass="15750">MKDTHITLTEVVISDELKAAAKAAYNNAYAPYSQFKVGSAALTSDNTIVSGCNVENASYGLTVCAERNCISQAVIQGKQAFQLIVIYTEQDKLTPPCGACRQVIAEFFEQNAPVVAFNHKDEQQVWQVAELLPDAFTPKFLLDS</sequence>
<organism evidence="17 18">
    <name type="scientific">Litorilituus lipolyticus</name>
    <dbReference type="NCBI Taxonomy" id="2491017"/>
    <lineage>
        <taxon>Bacteria</taxon>
        <taxon>Pseudomonadati</taxon>
        <taxon>Pseudomonadota</taxon>
        <taxon>Gammaproteobacteria</taxon>
        <taxon>Alteromonadales</taxon>
        <taxon>Colwelliaceae</taxon>
        <taxon>Litorilituus</taxon>
    </lineage>
</organism>
<dbReference type="GO" id="GO:0055086">
    <property type="term" value="P:nucleobase-containing small molecule metabolic process"/>
    <property type="evidence" value="ECO:0007669"/>
    <property type="project" value="UniProtKB-ARBA"/>
</dbReference>
<evidence type="ECO:0000256" key="4">
    <source>
        <dbReference type="ARBA" id="ARBA00012783"/>
    </source>
</evidence>
<dbReference type="EC" id="3.5.4.5" evidence="4 15"/>
<keyword evidence="7 15" id="KW-0378">Hydrolase</keyword>
<proteinExistence type="inferred from homology"/>
<evidence type="ECO:0000313" key="17">
    <source>
        <dbReference type="EMBL" id="TPH16484.1"/>
    </source>
</evidence>
<dbReference type="FunFam" id="3.40.140.10:FF:000008">
    <property type="entry name" value="Cytidine deaminase"/>
    <property type="match status" value="1"/>
</dbReference>
<dbReference type="PANTHER" id="PTHR11644:SF2">
    <property type="entry name" value="CYTIDINE DEAMINASE"/>
    <property type="match status" value="1"/>
</dbReference>
<dbReference type="InterPro" id="IPR050202">
    <property type="entry name" value="Cyt/Deoxycyt_deaminase"/>
</dbReference>
<dbReference type="InterPro" id="IPR002125">
    <property type="entry name" value="CMP_dCMP_dom"/>
</dbReference>
<dbReference type="AlphaFoldDB" id="A0A502KZK6"/>
<dbReference type="GO" id="GO:0072527">
    <property type="term" value="P:pyrimidine-containing compound metabolic process"/>
    <property type="evidence" value="ECO:0007669"/>
    <property type="project" value="UniProtKB-ARBA"/>
</dbReference>
<dbReference type="Gene3D" id="3.40.140.10">
    <property type="entry name" value="Cytidine Deaminase, domain 2"/>
    <property type="match status" value="1"/>
</dbReference>
<name>A0A502KZK6_9GAMM</name>
<dbReference type="PROSITE" id="PS51747">
    <property type="entry name" value="CYT_DCMP_DEAMINASES_2"/>
    <property type="match status" value="1"/>
</dbReference>
<feature type="active site" description="Proton donor" evidence="12">
    <location>
        <position position="66"/>
    </location>
</feature>
<feature type="domain" description="CMP/dCMP-type deaminase" evidence="16">
    <location>
        <begin position="12"/>
        <end position="139"/>
    </location>
</feature>
<evidence type="ECO:0000256" key="3">
    <source>
        <dbReference type="ARBA" id="ARBA00006576"/>
    </source>
</evidence>
<dbReference type="SUPFAM" id="SSF53927">
    <property type="entry name" value="Cytidine deaminase-like"/>
    <property type="match status" value="1"/>
</dbReference>
<dbReference type="OrthoDB" id="9795347at2"/>
<evidence type="ECO:0000256" key="1">
    <source>
        <dbReference type="ARBA" id="ARBA00001947"/>
    </source>
</evidence>
<feature type="binding site" evidence="14">
    <location>
        <position position="64"/>
    </location>
    <ligand>
        <name>Zn(2+)</name>
        <dbReference type="ChEBI" id="CHEBI:29105"/>
        <note>catalytic</note>
    </ligand>
</feature>
<protein>
    <recommendedName>
        <fullName evidence="5 15">Cytidine deaminase</fullName>
        <ecNumber evidence="4 15">3.5.4.5</ecNumber>
    </recommendedName>
    <alternativeName>
        <fullName evidence="9 15">Cytidine aminohydrolase</fullName>
    </alternativeName>
</protein>
<evidence type="ECO:0000256" key="10">
    <source>
        <dbReference type="ARBA" id="ARBA00049252"/>
    </source>
</evidence>
<dbReference type="GO" id="GO:0005829">
    <property type="term" value="C:cytosol"/>
    <property type="evidence" value="ECO:0007669"/>
    <property type="project" value="TreeGrafter"/>
</dbReference>
<comment type="similarity">
    <text evidence="3 15">Belongs to the cytidine and deoxycytidylate deaminase family.</text>
</comment>
<evidence type="ECO:0000256" key="14">
    <source>
        <dbReference type="PIRSR" id="PIRSR606262-3"/>
    </source>
</evidence>
<reference evidence="17 18" key="1">
    <citation type="submission" date="2019-01" db="EMBL/GenBank/DDBJ databases">
        <title>Litorilituus lipolytica sp. nov., isolated from intertidal sand of the Yellow Sea in China.</title>
        <authorList>
            <person name="Liu A."/>
        </authorList>
    </citation>
    <scope>NUCLEOTIDE SEQUENCE [LARGE SCALE GENOMIC DNA]</scope>
    <source>
        <strain evidence="17 18">RZ04</strain>
    </source>
</reference>
<gene>
    <name evidence="17" type="primary">cdd</name>
    <name evidence="17" type="ORF">EPA86_07025</name>
</gene>
<comment type="catalytic activity">
    <reaction evidence="10 15">
        <text>2'-deoxycytidine + H2O + H(+) = 2'-deoxyuridine + NH4(+)</text>
        <dbReference type="Rhea" id="RHEA:13433"/>
        <dbReference type="ChEBI" id="CHEBI:15377"/>
        <dbReference type="ChEBI" id="CHEBI:15378"/>
        <dbReference type="ChEBI" id="CHEBI:15698"/>
        <dbReference type="ChEBI" id="CHEBI:16450"/>
        <dbReference type="ChEBI" id="CHEBI:28938"/>
        <dbReference type="EC" id="3.5.4.5"/>
    </reaction>
</comment>
<comment type="caution">
    <text evidence="17">The sequence shown here is derived from an EMBL/GenBank/DDBJ whole genome shotgun (WGS) entry which is preliminary data.</text>
</comment>
<evidence type="ECO:0000256" key="2">
    <source>
        <dbReference type="ARBA" id="ARBA00003949"/>
    </source>
</evidence>
<comment type="cofactor">
    <cofactor evidence="1 14 15">
        <name>Zn(2+)</name>
        <dbReference type="ChEBI" id="CHEBI:29105"/>
    </cofactor>
</comment>
<evidence type="ECO:0000256" key="11">
    <source>
        <dbReference type="ARBA" id="ARBA00049558"/>
    </source>
</evidence>
<accession>A0A502KZK6</accession>
<dbReference type="PANTHER" id="PTHR11644">
    <property type="entry name" value="CYTIDINE DEAMINASE"/>
    <property type="match status" value="1"/>
</dbReference>
<comment type="function">
    <text evidence="2 15">This enzyme scavenges exogenous and endogenous cytidine and 2'-deoxycytidine for UMP synthesis.</text>
</comment>
<feature type="binding site" evidence="13">
    <location>
        <begin position="53"/>
        <end position="59"/>
    </location>
    <ligand>
        <name>substrate</name>
    </ligand>
</feature>
<dbReference type="GO" id="GO:0004126">
    <property type="term" value="F:cytidine deaminase activity"/>
    <property type="evidence" value="ECO:0007669"/>
    <property type="project" value="UniProtKB-UniRule"/>
</dbReference>
<evidence type="ECO:0000259" key="16">
    <source>
        <dbReference type="PROSITE" id="PS51747"/>
    </source>
</evidence>
<comment type="catalytic activity">
    <reaction evidence="11 15">
        <text>cytidine + H2O + H(+) = uridine + NH4(+)</text>
        <dbReference type="Rhea" id="RHEA:16069"/>
        <dbReference type="ChEBI" id="CHEBI:15377"/>
        <dbReference type="ChEBI" id="CHEBI:15378"/>
        <dbReference type="ChEBI" id="CHEBI:16704"/>
        <dbReference type="ChEBI" id="CHEBI:17562"/>
        <dbReference type="ChEBI" id="CHEBI:28938"/>
        <dbReference type="EC" id="3.5.4.5"/>
    </reaction>
</comment>
<dbReference type="Proteomes" id="UP000315303">
    <property type="component" value="Unassembled WGS sequence"/>
</dbReference>
<dbReference type="InterPro" id="IPR006262">
    <property type="entry name" value="Cyt_deam_tetra"/>
</dbReference>
<dbReference type="NCBIfam" id="TIGR01354">
    <property type="entry name" value="cyt_deam_tetra"/>
    <property type="match status" value="1"/>
</dbReference>
<feature type="binding site" evidence="14">
    <location>
        <position position="100"/>
    </location>
    <ligand>
        <name>Zn(2+)</name>
        <dbReference type="ChEBI" id="CHEBI:29105"/>
        <note>catalytic</note>
    </ligand>
</feature>
<evidence type="ECO:0000256" key="15">
    <source>
        <dbReference type="RuleBase" id="RU364006"/>
    </source>
</evidence>
<dbReference type="InterPro" id="IPR016193">
    <property type="entry name" value="Cytidine_deaminase-like"/>
</dbReference>
<evidence type="ECO:0000256" key="9">
    <source>
        <dbReference type="ARBA" id="ARBA00032005"/>
    </source>
</evidence>
<evidence type="ECO:0000256" key="5">
    <source>
        <dbReference type="ARBA" id="ARBA00018266"/>
    </source>
</evidence>
<keyword evidence="6 14" id="KW-0479">Metal-binding</keyword>
<evidence type="ECO:0000256" key="6">
    <source>
        <dbReference type="ARBA" id="ARBA00022723"/>
    </source>
</evidence>
<dbReference type="GO" id="GO:0008270">
    <property type="term" value="F:zinc ion binding"/>
    <property type="evidence" value="ECO:0007669"/>
    <property type="project" value="UniProtKB-UniRule"/>
</dbReference>
<evidence type="ECO:0000313" key="18">
    <source>
        <dbReference type="Proteomes" id="UP000315303"/>
    </source>
</evidence>
<dbReference type="NCBIfam" id="NF004064">
    <property type="entry name" value="PRK05578.1"/>
    <property type="match status" value="1"/>
</dbReference>
<keyword evidence="8 14" id="KW-0862">Zinc</keyword>
<dbReference type="CDD" id="cd01283">
    <property type="entry name" value="cytidine_deaminase"/>
    <property type="match status" value="1"/>
</dbReference>
<feature type="binding site" evidence="14">
    <location>
        <position position="97"/>
    </location>
    <ligand>
        <name>Zn(2+)</name>
        <dbReference type="ChEBI" id="CHEBI:29105"/>
        <note>catalytic</note>
    </ligand>
</feature>
<evidence type="ECO:0000256" key="13">
    <source>
        <dbReference type="PIRSR" id="PIRSR606262-2"/>
    </source>
</evidence>
<dbReference type="RefSeq" id="WP_140602720.1">
    <property type="nucleotide sequence ID" value="NZ_SAWY01000013.1"/>
</dbReference>
<keyword evidence="18" id="KW-1185">Reference proteome</keyword>
<evidence type="ECO:0000256" key="12">
    <source>
        <dbReference type="PIRSR" id="PIRSR606262-1"/>
    </source>
</evidence>
<dbReference type="Pfam" id="PF00383">
    <property type="entry name" value="dCMP_cyt_deam_1"/>
    <property type="match status" value="1"/>
</dbReference>
<evidence type="ECO:0000256" key="8">
    <source>
        <dbReference type="ARBA" id="ARBA00022833"/>
    </source>
</evidence>
<dbReference type="EMBL" id="SAWY01000013">
    <property type="protein sequence ID" value="TPH16484.1"/>
    <property type="molecule type" value="Genomic_DNA"/>
</dbReference>
<evidence type="ECO:0000256" key="7">
    <source>
        <dbReference type="ARBA" id="ARBA00022801"/>
    </source>
</evidence>